<keyword evidence="12" id="KW-1185">Reference proteome</keyword>
<evidence type="ECO:0000256" key="2">
    <source>
        <dbReference type="ARBA" id="ARBA00010072"/>
    </source>
</evidence>
<proteinExistence type="inferred from homology"/>
<sequence>MTFAWLEVYGHYFVWGTVITILLLFWSALLGFPLAVLLGLGRISRNPLVNGPCLAVTSVIRGTPLLVQIYVIYYGLGDVFGRTPWIRQSFVFPYLRDAFWYVVVALTISTGAYVGEIIRGALLAVPRGEIEAARAYGFHGWPLLRRVWLPRALQSILPTLAGETVLLLKATALGSVVTIVDVLGAAGVVKAQTYRVYEPLLLAAVIYYLITMVIEYGFRRLERRYARAYRAA</sequence>
<dbReference type="PANTHER" id="PTHR30614:SF10">
    <property type="entry name" value="ARGININE ABC TRANSPORTER PERMEASE PROTEIN ARTM"/>
    <property type="match status" value="1"/>
</dbReference>
<dbReference type="Gene3D" id="1.10.3720.10">
    <property type="entry name" value="MetI-like"/>
    <property type="match status" value="1"/>
</dbReference>
<dbReference type="EMBL" id="JAUSVX010000003">
    <property type="protein sequence ID" value="MDQ0469011.1"/>
    <property type="molecule type" value="Genomic_DNA"/>
</dbReference>
<dbReference type="RefSeq" id="WP_307271084.1">
    <property type="nucleotide sequence ID" value="NZ_JAUSVX010000003.1"/>
</dbReference>
<evidence type="ECO:0000259" key="10">
    <source>
        <dbReference type="PROSITE" id="PS50928"/>
    </source>
</evidence>
<comment type="subcellular location">
    <subcellularLocation>
        <location evidence="1">Cell inner membrane</location>
        <topology evidence="1">Multi-pass membrane protein</topology>
    </subcellularLocation>
    <subcellularLocation>
        <location evidence="9">Cell membrane</location>
        <topology evidence="9">Multi-pass membrane protein</topology>
    </subcellularLocation>
</comment>
<evidence type="ECO:0000256" key="9">
    <source>
        <dbReference type="RuleBase" id="RU363032"/>
    </source>
</evidence>
<evidence type="ECO:0000256" key="5">
    <source>
        <dbReference type="ARBA" id="ARBA00022519"/>
    </source>
</evidence>
<evidence type="ECO:0000256" key="7">
    <source>
        <dbReference type="ARBA" id="ARBA00022989"/>
    </source>
</evidence>
<organism evidence="11 12">
    <name type="scientific">Labrys wisconsinensis</name>
    <dbReference type="NCBI Taxonomy" id="425677"/>
    <lineage>
        <taxon>Bacteria</taxon>
        <taxon>Pseudomonadati</taxon>
        <taxon>Pseudomonadota</taxon>
        <taxon>Alphaproteobacteria</taxon>
        <taxon>Hyphomicrobiales</taxon>
        <taxon>Xanthobacteraceae</taxon>
        <taxon>Labrys</taxon>
    </lineage>
</organism>
<dbReference type="NCBIfam" id="TIGR01726">
    <property type="entry name" value="HEQRo_perm_3TM"/>
    <property type="match status" value="1"/>
</dbReference>
<comment type="caution">
    <text evidence="11">The sequence shown here is derived from an EMBL/GenBank/DDBJ whole genome shotgun (WGS) entry which is preliminary data.</text>
</comment>
<keyword evidence="5" id="KW-0997">Cell inner membrane</keyword>
<evidence type="ECO:0000256" key="4">
    <source>
        <dbReference type="ARBA" id="ARBA00022475"/>
    </source>
</evidence>
<dbReference type="Pfam" id="PF00528">
    <property type="entry name" value="BPD_transp_1"/>
    <property type="match status" value="1"/>
</dbReference>
<dbReference type="InterPro" id="IPR043429">
    <property type="entry name" value="ArtM/GltK/GlnP/TcyL/YhdX-like"/>
</dbReference>
<evidence type="ECO:0000256" key="6">
    <source>
        <dbReference type="ARBA" id="ARBA00022692"/>
    </source>
</evidence>
<dbReference type="InterPro" id="IPR035906">
    <property type="entry name" value="MetI-like_sf"/>
</dbReference>
<reference evidence="11 12" key="1">
    <citation type="submission" date="2023-07" db="EMBL/GenBank/DDBJ databases">
        <title>Genomic Encyclopedia of Type Strains, Phase IV (KMG-IV): sequencing the most valuable type-strain genomes for metagenomic binning, comparative biology and taxonomic classification.</title>
        <authorList>
            <person name="Goeker M."/>
        </authorList>
    </citation>
    <scope>NUCLEOTIDE SEQUENCE [LARGE SCALE GENOMIC DNA]</scope>
    <source>
        <strain evidence="11 12">DSM 19619</strain>
    </source>
</reference>
<dbReference type="PANTHER" id="PTHR30614">
    <property type="entry name" value="MEMBRANE COMPONENT OF AMINO ACID ABC TRANSPORTER"/>
    <property type="match status" value="1"/>
</dbReference>
<protein>
    <submittedName>
        <fullName evidence="11">Polar amino acid transport system permease protein</fullName>
    </submittedName>
</protein>
<accession>A0ABU0J413</accession>
<gene>
    <name evidence="11" type="ORF">QO011_002022</name>
</gene>
<feature type="transmembrane region" description="Helical" evidence="9">
    <location>
        <begin position="200"/>
        <end position="218"/>
    </location>
</feature>
<evidence type="ECO:0000256" key="3">
    <source>
        <dbReference type="ARBA" id="ARBA00022448"/>
    </source>
</evidence>
<name>A0ABU0J413_9HYPH</name>
<dbReference type="Proteomes" id="UP001242480">
    <property type="component" value="Unassembled WGS sequence"/>
</dbReference>
<keyword evidence="4" id="KW-1003">Cell membrane</keyword>
<dbReference type="PROSITE" id="PS50928">
    <property type="entry name" value="ABC_TM1"/>
    <property type="match status" value="1"/>
</dbReference>
<evidence type="ECO:0000256" key="1">
    <source>
        <dbReference type="ARBA" id="ARBA00004429"/>
    </source>
</evidence>
<dbReference type="InterPro" id="IPR010065">
    <property type="entry name" value="AA_ABC_transptr_permease_3TM"/>
</dbReference>
<feature type="transmembrane region" description="Helical" evidence="9">
    <location>
        <begin position="53"/>
        <end position="76"/>
    </location>
</feature>
<keyword evidence="8 9" id="KW-0472">Membrane</keyword>
<keyword evidence="7 9" id="KW-1133">Transmembrane helix</keyword>
<feature type="domain" description="ABC transmembrane type-1" evidence="10">
    <location>
        <begin position="17"/>
        <end position="218"/>
    </location>
</feature>
<evidence type="ECO:0000256" key="8">
    <source>
        <dbReference type="ARBA" id="ARBA00023136"/>
    </source>
</evidence>
<dbReference type="InterPro" id="IPR000515">
    <property type="entry name" value="MetI-like"/>
</dbReference>
<dbReference type="CDD" id="cd06261">
    <property type="entry name" value="TM_PBP2"/>
    <property type="match status" value="1"/>
</dbReference>
<evidence type="ECO:0000313" key="11">
    <source>
        <dbReference type="EMBL" id="MDQ0469011.1"/>
    </source>
</evidence>
<evidence type="ECO:0000313" key="12">
    <source>
        <dbReference type="Proteomes" id="UP001242480"/>
    </source>
</evidence>
<keyword evidence="3 9" id="KW-0813">Transport</keyword>
<keyword evidence="6 9" id="KW-0812">Transmembrane</keyword>
<feature type="transmembrane region" description="Helical" evidence="9">
    <location>
        <begin position="12"/>
        <end position="41"/>
    </location>
</feature>
<dbReference type="SUPFAM" id="SSF161098">
    <property type="entry name" value="MetI-like"/>
    <property type="match status" value="1"/>
</dbReference>
<comment type="similarity">
    <text evidence="2">Belongs to the binding-protein-dependent transport system permease family. HisMQ subfamily.</text>
</comment>
<feature type="transmembrane region" description="Helical" evidence="9">
    <location>
        <begin position="98"/>
        <end position="118"/>
    </location>
</feature>